<protein>
    <recommendedName>
        <fullName evidence="5">OmpR/PhoB-type domain-containing protein</fullName>
    </recommendedName>
</protein>
<evidence type="ECO:0000256" key="3">
    <source>
        <dbReference type="PROSITE-ProRule" id="PRU01091"/>
    </source>
</evidence>
<reference evidence="7" key="1">
    <citation type="journal article" date="2019" name="Int. J. Syst. Evol. Microbiol.">
        <title>The Global Catalogue of Microorganisms (GCM) 10K type strain sequencing project: providing services to taxonomists for standard genome sequencing and annotation.</title>
        <authorList>
            <consortium name="The Broad Institute Genomics Platform"/>
            <consortium name="The Broad Institute Genome Sequencing Center for Infectious Disease"/>
            <person name="Wu L."/>
            <person name="Ma J."/>
        </authorList>
    </citation>
    <scope>NUCLEOTIDE SEQUENCE [LARGE SCALE GENOMIC DNA]</scope>
    <source>
        <strain evidence="7">JCM 18392</strain>
    </source>
</reference>
<feature type="domain" description="OmpR/PhoB-type" evidence="5">
    <location>
        <begin position="8"/>
        <end position="104"/>
    </location>
</feature>
<accession>A0ABP9E5L6</accession>
<evidence type="ECO:0000313" key="7">
    <source>
        <dbReference type="Proteomes" id="UP001501323"/>
    </source>
</evidence>
<dbReference type="Pfam" id="PF13181">
    <property type="entry name" value="TPR_8"/>
    <property type="match status" value="1"/>
</dbReference>
<comment type="caution">
    <text evidence="6">The sequence shown here is derived from an EMBL/GenBank/DDBJ whole genome shotgun (WGS) entry which is preliminary data.</text>
</comment>
<dbReference type="PROSITE" id="PS51755">
    <property type="entry name" value="OMPR_PHOB"/>
    <property type="match status" value="1"/>
</dbReference>
<dbReference type="PROSITE" id="PS50293">
    <property type="entry name" value="TPR_REGION"/>
    <property type="match status" value="1"/>
</dbReference>
<evidence type="ECO:0000259" key="5">
    <source>
        <dbReference type="PROSITE" id="PS51755"/>
    </source>
</evidence>
<keyword evidence="4" id="KW-0812">Transmembrane</keyword>
<feature type="transmembrane region" description="Helical" evidence="4">
    <location>
        <begin position="135"/>
        <end position="152"/>
    </location>
</feature>
<dbReference type="SUPFAM" id="SSF48452">
    <property type="entry name" value="TPR-like"/>
    <property type="match status" value="1"/>
</dbReference>
<dbReference type="InterPro" id="IPR001867">
    <property type="entry name" value="OmpR/PhoB-type_DNA-bd"/>
</dbReference>
<keyword evidence="4" id="KW-0472">Membrane</keyword>
<name>A0ABP9E5L6_9GAMM</name>
<dbReference type="InterPro" id="IPR036388">
    <property type="entry name" value="WH-like_DNA-bd_sf"/>
</dbReference>
<dbReference type="Gene3D" id="1.25.40.10">
    <property type="entry name" value="Tetratricopeptide repeat domain"/>
    <property type="match status" value="1"/>
</dbReference>
<sequence length="637" mass="71095">MPTSELEHHVYRFGDFTLDLERGAVLRAGEELKLRPKAFEVLRYLVEQHGRLVGKDELLDAVWSPVVVTEDSVTQCLMEIRQALDDHDHSLIRTVPRRGYIFEGAVQGPGPVPQVVTPAHEVLGIRRPPTHRRRHLLLVLLAVLLLALWWRGDDRGNHGPAAIANKGADPTSIAVLPFVDMSPRGDQAWFADGISEEILNRLAAIRDLRVIARTSSFAFKGKQAGIDEIAGTLGVDHVLEGSVRRTGNDVRITAQLIRAEDSSHLWSQTYDRTLEDVLGVQDDIAGAVAAALEKRLAVPASGSAARIDESAYEAYLKGRFFFNRRGDGDVARALRQFGQAIRLHPGFARAWAGLAGAWRVHAYEPGADRSASEVQLKRAAERAIALDPTSAEAYIRLGHYYRDIHERPKAIPYYRKAFALEPDDPFILSMRATVAEEEGKLEQAIALQRKAIAGDPLSFMYRDALILYLLAADRLVDARAEIRDTRPLFPGNVSRLDDHLLTITLLEGRFDEALQIAGRMPPGKLRDQAIVVARARAGDVGASRIFARFDSPKNVEAAIQLSEIHALLEDPDAAFDWLEVARARAGDPVADRDSWLALYNTRYSPFLRRLQSDPRWEQGREANWQRWNALREARPGQ</sequence>
<dbReference type="SMART" id="SM00028">
    <property type="entry name" value="TPR"/>
    <property type="match status" value="2"/>
</dbReference>
<feature type="DNA-binding region" description="OmpR/PhoB-type" evidence="3">
    <location>
        <begin position="8"/>
        <end position="104"/>
    </location>
</feature>
<evidence type="ECO:0000313" key="6">
    <source>
        <dbReference type="EMBL" id="GAA4868658.1"/>
    </source>
</evidence>
<dbReference type="RefSeq" id="WP_345295483.1">
    <property type="nucleotide sequence ID" value="NZ_BAABJY010000002.1"/>
</dbReference>
<keyword evidence="7" id="KW-1185">Reference proteome</keyword>
<keyword evidence="1 3" id="KW-0238">DNA-binding</keyword>
<proteinExistence type="predicted"/>
<evidence type="ECO:0000256" key="2">
    <source>
        <dbReference type="PROSITE-ProRule" id="PRU00339"/>
    </source>
</evidence>
<keyword evidence="4" id="KW-1133">Transmembrane helix</keyword>
<gene>
    <name evidence="6" type="ORF">GCM10023332_21500</name>
</gene>
<feature type="repeat" description="TPR" evidence="2">
    <location>
        <begin position="391"/>
        <end position="424"/>
    </location>
</feature>
<dbReference type="PANTHER" id="PTHR12558">
    <property type="entry name" value="CELL DIVISION CYCLE 16,23,27"/>
    <property type="match status" value="1"/>
</dbReference>
<dbReference type="Pfam" id="PF00486">
    <property type="entry name" value="Trans_reg_C"/>
    <property type="match status" value="1"/>
</dbReference>
<dbReference type="PROSITE" id="PS50005">
    <property type="entry name" value="TPR"/>
    <property type="match status" value="1"/>
</dbReference>
<dbReference type="InterPro" id="IPR011990">
    <property type="entry name" value="TPR-like_helical_dom_sf"/>
</dbReference>
<dbReference type="Gene3D" id="3.40.50.10070">
    <property type="entry name" value="TolB, N-terminal domain"/>
    <property type="match status" value="1"/>
</dbReference>
<keyword evidence="2" id="KW-0802">TPR repeat</keyword>
<dbReference type="CDD" id="cd00383">
    <property type="entry name" value="trans_reg_C"/>
    <property type="match status" value="1"/>
</dbReference>
<dbReference type="InterPro" id="IPR019734">
    <property type="entry name" value="TPR_rpt"/>
</dbReference>
<dbReference type="Proteomes" id="UP001501323">
    <property type="component" value="Unassembled WGS sequence"/>
</dbReference>
<dbReference type="SUPFAM" id="SSF46894">
    <property type="entry name" value="C-terminal effector domain of the bipartite response regulators"/>
    <property type="match status" value="1"/>
</dbReference>
<evidence type="ECO:0000256" key="1">
    <source>
        <dbReference type="ARBA" id="ARBA00023125"/>
    </source>
</evidence>
<dbReference type="EMBL" id="BAABJY010000002">
    <property type="protein sequence ID" value="GAA4868658.1"/>
    <property type="molecule type" value="Genomic_DNA"/>
</dbReference>
<dbReference type="Gene3D" id="1.10.10.10">
    <property type="entry name" value="Winged helix-like DNA-binding domain superfamily/Winged helix DNA-binding domain"/>
    <property type="match status" value="1"/>
</dbReference>
<dbReference type="InterPro" id="IPR016032">
    <property type="entry name" value="Sig_transdc_resp-reg_C-effctor"/>
</dbReference>
<dbReference type="SMART" id="SM00862">
    <property type="entry name" value="Trans_reg_C"/>
    <property type="match status" value="1"/>
</dbReference>
<dbReference type="PANTHER" id="PTHR12558:SF13">
    <property type="entry name" value="CELL DIVISION CYCLE PROTEIN 27 HOMOLOG"/>
    <property type="match status" value="1"/>
</dbReference>
<evidence type="ECO:0000256" key="4">
    <source>
        <dbReference type="SAM" id="Phobius"/>
    </source>
</evidence>
<organism evidence="6 7">
    <name type="scientific">Luteimonas vadosa</name>
    <dbReference type="NCBI Taxonomy" id="1165507"/>
    <lineage>
        <taxon>Bacteria</taxon>
        <taxon>Pseudomonadati</taxon>
        <taxon>Pseudomonadota</taxon>
        <taxon>Gammaproteobacteria</taxon>
        <taxon>Lysobacterales</taxon>
        <taxon>Lysobacteraceae</taxon>
        <taxon>Luteimonas</taxon>
    </lineage>
</organism>